<accession>A0AAN8RMW2</accession>
<name>A0AAN8RMW2_9PEZI</name>
<keyword evidence="3" id="KW-1185">Reference proteome</keyword>
<feature type="compositionally biased region" description="Basic and acidic residues" evidence="1">
    <location>
        <begin position="51"/>
        <end position="63"/>
    </location>
</feature>
<evidence type="ECO:0000313" key="2">
    <source>
        <dbReference type="EMBL" id="KAK6506087.1"/>
    </source>
</evidence>
<dbReference type="EMBL" id="JAVHJM010000009">
    <property type="protein sequence ID" value="KAK6506087.1"/>
    <property type="molecule type" value="Genomic_DNA"/>
</dbReference>
<evidence type="ECO:0000256" key="1">
    <source>
        <dbReference type="SAM" id="MobiDB-lite"/>
    </source>
</evidence>
<gene>
    <name evidence="2" type="ORF">TWF506_011010</name>
</gene>
<feature type="region of interest" description="Disordered" evidence="1">
    <location>
        <begin position="41"/>
        <end position="63"/>
    </location>
</feature>
<protein>
    <submittedName>
        <fullName evidence="2">Uncharacterized protein</fullName>
    </submittedName>
</protein>
<organism evidence="2 3">
    <name type="scientific">Arthrobotrys conoides</name>
    <dbReference type="NCBI Taxonomy" id="74498"/>
    <lineage>
        <taxon>Eukaryota</taxon>
        <taxon>Fungi</taxon>
        <taxon>Dikarya</taxon>
        <taxon>Ascomycota</taxon>
        <taxon>Pezizomycotina</taxon>
        <taxon>Orbiliomycetes</taxon>
        <taxon>Orbiliales</taxon>
        <taxon>Orbiliaceae</taxon>
        <taxon>Arthrobotrys</taxon>
    </lineage>
</organism>
<comment type="caution">
    <text evidence="2">The sequence shown here is derived from an EMBL/GenBank/DDBJ whole genome shotgun (WGS) entry which is preliminary data.</text>
</comment>
<dbReference type="Proteomes" id="UP001307849">
    <property type="component" value="Unassembled WGS sequence"/>
</dbReference>
<evidence type="ECO:0000313" key="3">
    <source>
        <dbReference type="Proteomes" id="UP001307849"/>
    </source>
</evidence>
<sequence length="63" mass="6516">MEPPTIPVIITGGQTGTNSTTNAIYTTSCSGINPVDTVQNNMSGGRGGPPRGERDTCYGHYGD</sequence>
<dbReference type="AlphaFoldDB" id="A0AAN8RMW2"/>
<reference evidence="2 3" key="1">
    <citation type="submission" date="2019-10" db="EMBL/GenBank/DDBJ databases">
        <authorList>
            <person name="Palmer J.M."/>
        </authorList>
    </citation>
    <scope>NUCLEOTIDE SEQUENCE [LARGE SCALE GENOMIC DNA]</scope>
    <source>
        <strain evidence="2 3">TWF506</strain>
    </source>
</reference>
<proteinExistence type="predicted"/>